<dbReference type="AlphaFoldDB" id="A0A1N6T871"/>
<accession>A0A1N6T871</accession>
<dbReference type="RefSeq" id="WP_139332554.1">
    <property type="nucleotide sequence ID" value="NZ_FTMP01000004.1"/>
</dbReference>
<organism evidence="2 3">
    <name type="scientific">Aquipseudomonas alcaligenes</name>
    <name type="common">Pseudomonas alcaligenes</name>
    <dbReference type="NCBI Taxonomy" id="43263"/>
    <lineage>
        <taxon>Bacteria</taxon>
        <taxon>Pseudomonadati</taxon>
        <taxon>Pseudomonadota</taxon>
        <taxon>Gammaproteobacteria</taxon>
        <taxon>Pseudomonadales</taxon>
        <taxon>Pseudomonadaceae</taxon>
        <taxon>Aquipseudomonas</taxon>
    </lineage>
</organism>
<protein>
    <submittedName>
        <fullName evidence="2">Uncharacterized protein</fullName>
    </submittedName>
</protein>
<name>A0A1N6T871_AQUAC</name>
<dbReference type="EMBL" id="FTMP01000004">
    <property type="protein sequence ID" value="SIQ49541.1"/>
    <property type="molecule type" value="Genomic_DNA"/>
</dbReference>
<reference evidence="2 3" key="1">
    <citation type="submission" date="2017-01" db="EMBL/GenBank/DDBJ databases">
        <authorList>
            <person name="Mah S.A."/>
            <person name="Swanson W.J."/>
            <person name="Moy G.W."/>
            <person name="Vacquier V.D."/>
        </authorList>
    </citation>
    <scope>NUCLEOTIDE SEQUENCE [LARGE SCALE GENOMIC DNA]</scope>
    <source>
        <strain evidence="2 3">RU36E</strain>
    </source>
</reference>
<proteinExistence type="predicted"/>
<gene>
    <name evidence="2" type="ORF">SAMN05878282_104359</name>
</gene>
<evidence type="ECO:0000313" key="2">
    <source>
        <dbReference type="EMBL" id="SIQ49541.1"/>
    </source>
</evidence>
<evidence type="ECO:0000256" key="1">
    <source>
        <dbReference type="SAM" id="SignalP"/>
    </source>
</evidence>
<feature type="signal peptide" evidence="1">
    <location>
        <begin position="1"/>
        <end position="18"/>
    </location>
</feature>
<feature type="chain" id="PRO_5013246958" evidence="1">
    <location>
        <begin position="19"/>
        <end position="204"/>
    </location>
</feature>
<dbReference type="Proteomes" id="UP000185841">
    <property type="component" value="Unassembled WGS sequence"/>
</dbReference>
<keyword evidence="1" id="KW-0732">Signal</keyword>
<evidence type="ECO:0000313" key="3">
    <source>
        <dbReference type="Proteomes" id="UP000185841"/>
    </source>
</evidence>
<sequence length="204" mass="23487">MKLLLALASLTIAINCYASEPNSNLIKELDSINEQPIKKLATTANKEVYRFYWSRNSKSTITYTVNLTETDNSTLIIKKFSKKEPRTLISTKETKLTKIHLQNLQSFLNGAQFWTLPSEKKEAGLDGATWILEGIKDGQYHYTERWSPLPPYFGWSGTWKDGQLVMKRLNPPFEKQVKHSDEVGLDFLCLYIMLMADQEPEVIY</sequence>